<evidence type="ECO:0000313" key="1">
    <source>
        <dbReference type="EMBL" id="QSS54094.1"/>
    </source>
</evidence>
<organism evidence="1 2">
    <name type="scientific">Ajellomyces capsulatus (strain H88)</name>
    <name type="common">Darling's disease fungus</name>
    <name type="synonym">Histoplasma capsulatum</name>
    <dbReference type="NCBI Taxonomy" id="544711"/>
    <lineage>
        <taxon>Eukaryota</taxon>
        <taxon>Fungi</taxon>
        <taxon>Dikarya</taxon>
        <taxon>Ascomycota</taxon>
        <taxon>Pezizomycotina</taxon>
        <taxon>Eurotiomycetes</taxon>
        <taxon>Eurotiomycetidae</taxon>
        <taxon>Onygenales</taxon>
        <taxon>Ajellomycetaceae</taxon>
        <taxon>Histoplasma</taxon>
    </lineage>
</organism>
<protein>
    <submittedName>
        <fullName evidence="1">Uncharacterized protein</fullName>
    </submittedName>
</protein>
<dbReference type="EMBL" id="CP069104">
    <property type="protein sequence ID" value="QSS54094.1"/>
    <property type="molecule type" value="Genomic_DNA"/>
</dbReference>
<dbReference type="Proteomes" id="UP000663419">
    <property type="component" value="Chromosome 3"/>
</dbReference>
<dbReference type="AlphaFoldDB" id="A0A8A1LNR7"/>
<accession>A0A8A1LNR7</accession>
<proteinExistence type="predicted"/>
<dbReference type="VEuPathDB" id="FungiDB:I7I53_01551"/>
<name>A0A8A1LNR7_AJEC8</name>
<sequence>MTRETFRGQQVPASVGSLFHVFSNGLQPAKVVGITVKLTIRLIAMHAITQKLKTLLRSSRSSELPIPTFKNAIARPLHNIAKVENFMH</sequence>
<gene>
    <name evidence="1" type="ORF">I7I53_01551</name>
</gene>
<evidence type="ECO:0000313" key="2">
    <source>
        <dbReference type="Proteomes" id="UP000663419"/>
    </source>
</evidence>
<reference evidence="1" key="1">
    <citation type="submission" date="2021-01" db="EMBL/GenBank/DDBJ databases">
        <title>Chromosome-level genome assembly of a human fungal pathogen reveals clustering of transcriptionally co-regulated genes.</title>
        <authorList>
            <person name="Voorhies M."/>
            <person name="Cohen S."/>
            <person name="Shea T.P."/>
            <person name="Petrus S."/>
            <person name="Munoz J.F."/>
            <person name="Poplawski S."/>
            <person name="Goldman W.E."/>
            <person name="Michael T."/>
            <person name="Cuomo C.A."/>
            <person name="Sil A."/>
            <person name="Beyhan S."/>
        </authorList>
    </citation>
    <scope>NUCLEOTIDE SEQUENCE</scope>
    <source>
        <strain evidence="1">H88</strain>
    </source>
</reference>